<evidence type="ECO:0000256" key="7">
    <source>
        <dbReference type="ARBA" id="ARBA00023277"/>
    </source>
</evidence>
<evidence type="ECO:0000259" key="14">
    <source>
        <dbReference type="Pfam" id="PF00734"/>
    </source>
</evidence>
<proteinExistence type="inferred from homology"/>
<keyword evidence="7" id="KW-0119">Carbohydrate metabolism</keyword>
<dbReference type="PANTHER" id="PTHR34142">
    <property type="entry name" value="ENDO-BETA-1,4-GLUCANASE A"/>
    <property type="match status" value="1"/>
</dbReference>
<dbReference type="Pfam" id="PF00150">
    <property type="entry name" value="Cellulase"/>
    <property type="match status" value="1"/>
</dbReference>
<evidence type="ECO:0000256" key="3">
    <source>
        <dbReference type="ARBA" id="ARBA00012601"/>
    </source>
</evidence>
<evidence type="ECO:0000256" key="9">
    <source>
        <dbReference type="ARBA" id="ARBA00023326"/>
    </source>
</evidence>
<comment type="catalytic activity">
    <reaction evidence="1">
        <text>Endohydrolysis of (1-&gt;4)-beta-D-glucosidic linkages in cellulose, lichenin and cereal beta-D-glucans.</text>
        <dbReference type="EC" id="3.2.1.4"/>
    </reaction>
</comment>
<name>A0AAD6ZHB0_9AGAR</name>
<dbReference type="PROSITE" id="PS00659">
    <property type="entry name" value="GLYCOSYL_HYDROL_F5"/>
    <property type="match status" value="1"/>
</dbReference>
<dbReference type="FunFam" id="3.20.20.80:FF:000124">
    <property type="entry name" value="Exported cellulase"/>
    <property type="match status" value="1"/>
</dbReference>
<dbReference type="AlphaFoldDB" id="A0AAD6ZHB0"/>
<feature type="region of interest" description="Disordered" evidence="11">
    <location>
        <begin position="58"/>
        <end position="93"/>
    </location>
</feature>
<dbReference type="GO" id="GO:0030248">
    <property type="term" value="F:cellulose binding"/>
    <property type="evidence" value="ECO:0007669"/>
    <property type="project" value="InterPro"/>
</dbReference>
<evidence type="ECO:0000313" key="15">
    <source>
        <dbReference type="EMBL" id="KAJ7322936.1"/>
    </source>
</evidence>
<organism evidence="15 16">
    <name type="scientific">Mycena albidolilacea</name>
    <dbReference type="NCBI Taxonomy" id="1033008"/>
    <lineage>
        <taxon>Eukaryota</taxon>
        <taxon>Fungi</taxon>
        <taxon>Dikarya</taxon>
        <taxon>Basidiomycota</taxon>
        <taxon>Agaricomycotina</taxon>
        <taxon>Agaricomycetes</taxon>
        <taxon>Agaricomycetidae</taxon>
        <taxon>Agaricales</taxon>
        <taxon>Marasmiineae</taxon>
        <taxon>Mycenaceae</taxon>
        <taxon>Mycena</taxon>
    </lineage>
</organism>
<protein>
    <recommendedName>
        <fullName evidence="3">cellulase</fullName>
        <ecNumber evidence="3">3.2.1.4</ecNumber>
    </recommendedName>
</protein>
<keyword evidence="16" id="KW-1185">Reference proteome</keyword>
<feature type="chain" id="PRO_5042232759" description="cellulase" evidence="12">
    <location>
        <begin position="21"/>
        <end position="430"/>
    </location>
</feature>
<dbReference type="Proteomes" id="UP001218218">
    <property type="component" value="Unassembled WGS sequence"/>
</dbReference>
<dbReference type="Pfam" id="PF00734">
    <property type="entry name" value="CBM_1"/>
    <property type="match status" value="1"/>
</dbReference>
<dbReference type="Gene3D" id="3.20.20.80">
    <property type="entry name" value="Glycosidases"/>
    <property type="match status" value="1"/>
</dbReference>
<evidence type="ECO:0000256" key="12">
    <source>
        <dbReference type="SAM" id="SignalP"/>
    </source>
</evidence>
<dbReference type="PANTHER" id="PTHR34142:SF5">
    <property type="entry name" value="CBM1 DOMAIN-CONTAINING PROTEIN"/>
    <property type="match status" value="1"/>
</dbReference>
<dbReference type="InterPro" id="IPR000254">
    <property type="entry name" value="CBD"/>
</dbReference>
<accession>A0AAD6ZHB0</accession>
<evidence type="ECO:0000256" key="2">
    <source>
        <dbReference type="ARBA" id="ARBA00005641"/>
    </source>
</evidence>
<keyword evidence="6" id="KW-0136">Cellulose degradation</keyword>
<dbReference type="InterPro" id="IPR018087">
    <property type="entry name" value="Glyco_hydro_5_CS"/>
</dbReference>
<dbReference type="GO" id="GO:0008810">
    <property type="term" value="F:cellulase activity"/>
    <property type="evidence" value="ECO:0007669"/>
    <property type="project" value="UniProtKB-EC"/>
</dbReference>
<keyword evidence="8 10" id="KW-0326">Glycosidase</keyword>
<keyword evidence="9" id="KW-0624">Polysaccharide degradation</keyword>
<comment type="caution">
    <text evidence="15">The sequence shown here is derived from an EMBL/GenBank/DDBJ whole genome shotgun (WGS) entry which is preliminary data.</text>
</comment>
<feature type="compositionally biased region" description="Low complexity" evidence="11">
    <location>
        <begin position="58"/>
        <end position="86"/>
    </location>
</feature>
<reference evidence="15" key="1">
    <citation type="submission" date="2023-03" db="EMBL/GenBank/DDBJ databases">
        <title>Massive genome expansion in bonnet fungi (Mycena s.s.) driven by repeated elements and novel gene families across ecological guilds.</title>
        <authorList>
            <consortium name="Lawrence Berkeley National Laboratory"/>
            <person name="Harder C.B."/>
            <person name="Miyauchi S."/>
            <person name="Viragh M."/>
            <person name="Kuo A."/>
            <person name="Thoen E."/>
            <person name="Andreopoulos B."/>
            <person name="Lu D."/>
            <person name="Skrede I."/>
            <person name="Drula E."/>
            <person name="Henrissat B."/>
            <person name="Morin E."/>
            <person name="Kohler A."/>
            <person name="Barry K."/>
            <person name="LaButti K."/>
            <person name="Morin E."/>
            <person name="Salamov A."/>
            <person name="Lipzen A."/>
            <person name="Mereny Z."/>
            <person name="Hegedus B."/>
            <person name="Baldrian P."/>
            <person name="Stursova M."/>
            <person name="Weitz H."/>
            <person name="Taylor A."/>
            <person name="Grigoriev I.V."/>
            <person name="Nagy L.G."/>
            <person name="Martin F."/>
            <person name="Kauserud H."/>
        </authorList>
    </citation>
    <scope>NUCLEOTIDE SEQUENCE</scope>
    <source>
        <strain evidence="15">CBHHK002</strain>
    </source>
</reference>
<dbReference type="GO" id="GO:0005576">
    <property type="term" value="C:extracellular region"/>
    <property type="evidence" value="ECO:0007669"/>
    <property type="project" value="InterPro"/>
</dbReference>
<dbReference type="InterPro" id="IPR001547">
    <property type="entry name" value="Glyco_hydro_5"/>
</dbReference>
<feature type="domain" description="Glycoside hydrolase family 5" evidence="13">
    <location>
        <begin position="134"/>
        <end position="387"/>
    </location>
</feature>
<dbReference type="EC" id="3.2.1.4" evidence="3"/>
<dbReference type="InterPro" id="IPR017853">
    <property type="entry name" value="GH"/>
</dbReference>
<keyword evidence="4 12" id="KW-0732">Signal</keyword>
<dbReference type="SUPFAM" id="SSF51445">
    <property type="entry name" value="(Trans)glycosidases"/>
    <property type="match status" value="1"/>
</dbReference>
<evidence type="ECO:0000256" key="10">
    <source>
        <dbReference type="RuleBase" id="RU361153"/>
    </source>
</evidence>
<comment type="similarity">
    <text evidence="2 10">Belongs to the glycosyl hydrolase 5 (cellulase A) family.</text>
</comment>
<evidence type="ECO:0000256" key="6">
    <source>
        <dbReference type="ARBA" id="ARBA00023001"/>
    </source>
</evidence>
<feature type="signal peptide" evidence="12">
    <location>
        <begin position="1"/>
        <end position="20"/>
    </location>
</feature>
<sequence>MLKAVYPLLGISLFASYARGQGAVFSQSLSHGQIKGWTGATTCVQGATCSFVNDFRSTTSPTSTPTTPISSVASTSSTAPGSTGTSCASNSPAKGSGTLKFTSLQGFDFGCNSDGSCSPGAAFPPLLQYFGADGAGQMTHFVKDDGYNTFRLPVAWQFFTNYVLGDPINADNMAKYDALVQACLATGAFCIIDMHNYARWERGIIGQGGPTNAQFAQTWGEIAAIYKDNPKIIFGIMNEPHDVPDINLWAASVQAAVTAIRKAGATTQIILLPGNNWTSAATFVSNGSADALKKVVNLDGSTTNLIFDVHKYLDFDNSGTNPECTTNNIAEAWAPLAQWLRCNGRQAFNTETGGGYNTASCLTLMCQQIAFQAQNSDVFLGYVGWAAGNFFTGYVLSELPAQNGTTWTDTPLVAKCMAPNAGAQKGSTGQ</sequence>
<gene>
    <name evidence="15" type="ORF">DFH08DRAFT_1030017</name>
</gene>
<evidence type="ECO:0000313" key="16">
    <source>
        <dbReference type="Proteomes" id="UP001218218"/>
    </source>
</evidence>
<dbReference type="EMBL" id="JARIHO010000048">
    <property type="protein sequence ID" value="KAJ7322936.1"/>
    <property type="molecule type" value="Genomic_DNA"/>
</dbReference>
<feature type="domain" description="CBM1" evidence="14">
    <location>
        <begin position="35"/>
        <end position="55"/>
    </location>
</feature>
<evidence type="ECO:0000256" key="8">
    <source>
        <dbReference type="ARBA" id="ARBA00023295"/>
    </source>
</evidence>
<evidence type="ECO:0000259" key="13">
    <source>
        <dbReference type="Pfam" id="PF00150"/>
    </source>
</evidence>
<evidence type="ECO:0000256" key="11">
    <source>
        <dbReference type="SAM" id="MobiDB-lite"/>
    </source>
</evidence>
<dbReference type="GO" id="GO:0030245">
    <property type="term" value="P:cellulose catabolic process"/>
    <property type="evidence" value="ECO:0007669"/>
    <property type="project" value="UniProtKB-KW"/>
</dbReference>
<keyword evidence="5 10" id="KW-0378">Hydrolase</keyword>
<evidence type="ECO:0000256" key="4">
    <source>
        <dbReference type="ARBA" id="ARBA00022729"/>
    </source>
</evidence>
<evidence type="ECO:0000256" key="5">
    <source>
        <dbReference type="ARBA" id="ARBA00022801"/>
    </source>
</evidence>
<evidence type="ECO:0000256" key="1">
    <source>
        <dbReference type="ARBA" id="ARBA00000966"/>
    </source>
</evidence>